<dbReference type="AlphaFoldDB" id="A0A1I7WG35"/>
<accession>A0A1I7WG35</accession>
<keyword evidence="1" id="KW-1133">Transmembrane helix</keyword>
<keyword evidence="2" id="KW-1185">Reference proteome</keyword>
<sequence length="243" mass="28258">MADPFMEDPSFCIVSISRFIIIGFSFALSIATSNSRCNTTLKYLVSLNIQILSYKLKYRFFKLYILMSNEIIYFYYCIILSELFFCEVFGYSNILFLNMSLLNHINYGRKHTMKISFDLYKNNNSKINSNIQVLNCFTSFLLSLAVFTEKYIKIHITLIIYATRNVLPWPSGSRRRRRWSGHGTDPLIADYLLCECALPAEVRNRPKSGFRLFAAQSQTTEPTFIGEFFSLFFRAFLSRGFAS</sequence>
<reference evidence="3" key="1">
    <citation type="submission" date="2016-11" db="UniProtKB">
        <authorList>
            <consortium name="WormBaseParasite"/>
        </authorList>
    </citation>
    <scope>IDENTIFICATION</scope>
</reference>
<dbReference type="Proteomes" id="UP000095283">
    <property type="component" value="Unplaced"/>
</dbReference>
<organism evidence="2 3">
    <name type="scientific">Heterorhabditis bacteriophora</name>
    <name type="common">Entomopathogenic nematode worm</name>
    <dbReference type="NCBI Taxonomy" id="37862"/>
    <lineage>
        <taxon>Eukaryota</taxon>
        <taxon>Metazoa</taxon>
        <taxon>Ecdysozoa</taxon>
        <taxon>Nematoda</taxon>
        <taxon>Chromadorea</taxon>
        <taxon>Rhabditida</taxon>
        <taxon>Rhabditina</taxon>
        <taxon>Rhabditomorpha</taxon>
        <taxon>Strongyloidea</taxon>
        <taxon>Heterorhabditidae</taxon>
        <taxon>Heterorhabditis</taxon>
    </lineage>
</organism>
<feature type="transmembrane region" description="Helical" evidence="1">
    <location>
        <begin position="12"/>
        <end position="31"/>
    </location>
</feature>
<proteinExistence type="predicted"/>
<name>A0A1I7WG35_HETBA</name>
<evidence type="ECO:0000256" key="1">
    <source>
        <dbReference type="SAM" id="Phobius"/>
    </source>
</evidence>
<evidence type="ECO:0000313" key="2">
    <source>
        <dbReference type="Proteomes" id="UP000095283"/>
    </source>
</evidence>
<protein>
    <submittedName>
        <fullName evidence="3">Uncharacterized protein</fullName>
    </submittedName>
</protein>
<keyword evidence="1" id="KW-0812">Transmembrane</keyword>
<keyword evidence="1" id="KW-0472">Membrane</keyword>
<feature type="transmembrane region" description="Helical" evidence="1">
    <location>
        <begin position="73"/>
        <end position="94"/>
    </location>
</feature>
<dbReference type="WBParaSite" id="Hba_03913">
    <property type="protein sequence ID" value="Hba_03913"/>
    <property type="gene ID" value="Hba_03913"/>
</dbReference>
<evidence type="ECO:0000313" key="3">
    <source>
        <dbReference type="WBParaSite" id="Hba_03913"/>
    </source>
</evidence>